<dbReference type="InterPro" id="IPR004360">
    <property type="entry name" value="Glyas_Fos-R_dOase_dom"/>
</dbReference>
<organism evidence="2 3">
    <name type="scientific">Nocardia cyriacigeorgica</name>
    <dbReference type="NCBI Taxonomy" id="135487"/>
    <lineage>
        <taxon>Bacteria</taxon>
        <taxon>Bacillati</taxon>
        <taxon>Actinomycetota</taxon>
        <taxon>Actinomycetes</taxon>
        <taxon>Mycobacteriales</taxon>
        <taxon>Nocardiaceae</taxon>
        <taxon>Nocardia</taxon>
    </lineage>
</organism>
<dbReference type="GO" id="GO:0016829">
    <property type="term" value="F:lyase activity"/>
    <property type="evidence" value="ECO:0007669"/>
    <property type="project" value="UniProtKB-KW"/>
</dbReference>
<sequence>MADLAGIHHVKIPVSDLPRSVRWYREVFGFRPSMQFADSSDGVVRGAAGDIPGVGFVALRENPEAAAGCKGFDPVCYAVNDRPDLEQWAAHLDGLGIPHSPVMDASVGWILVFNDPDGLEIHMYTWAEHGIDQSGRPGYGTAIDNPDTWEPTR</sequence>
<dbReference type="EMBL" id="LR215973">
    <property type="protein sequence ID" value="VFA97799.1"/>
    <property type="molecule type" value="Genomic_DNA"/>
</dbReference>
<dbReference type="Pfam" id="PF00903">
    <property type="entry name" value="Glyoxalase"/>
    <property type="match status" value="1"/>
</dbReference>
<evidence type="ECO:0000313" key="3">
    <source>
        <dbReference type="Proteomes" id="UP000290439"/>
    </source>
</evidence>
<dbReference type="PROSITE" id="PS51819">
    <property type="entry name" value="VOC"/>
    <property type="match status" value="1"/>
</dbReference>
<dbReference type="SUPFAM" id="SSF54593">
    <property type="entry name" value="Glyoxalase/Bleomycin resistance protein/Dihydroxybiphenyl dioxygenase"/>
    <property type="match status" value="1"/>
</dbReference>
<feature type="domain" description="VOC" evidence="1">
    <location>
        <begin position="6"/>
        <end position="126"/>
    </location>
</feature>
<dbReference type="RefSeq" id="WP_130916598.1">
    <property type="nucleotide sequence ID" value="NZ_LR215973.1"/>
</dbReference>
<accession>A0A4U8VZ45</accession>
<reference evidence="2 3" key="1">
    <citation type="submission" date="2019-02" db="EMBL/GenBank/DDBJ databases">
        <authorList>
            <consortium name="Pathogen Informatics"/>
        </authorList>
    </citation>
    <scope>NUCLEOTIDE SEQUENCE [LARGE SCALE GENOMIC DNA]</scope>
    <source>
        <strain evidence="2 3">3012STDY6756504</strain>
    </source>
</reference>
<dbReference type="Gene3D" id="3.10.180.10">
    <property type="entry name" value="2,3-Dihydroxybiphenyl 1,2-Dioxygenase, domain 1"/>
    <property type="match status" value="1"/>
</dbReference>
<protein>
    <submittedName>
        <fullName evidence="2">Predicted enzyme related to lactoylglutathione lyase</fullName>
    </submittedName>
</protein>
<evidence type="ECO:0000313" key="2">
    <source>
        <dbReference type="EMBL" id="VFA97799.1"/>
    </source>
</evidence>
<proteinExistence type="predicted"/>
<dbReference type="InterPro" id="IPR037523">
    <property type="entry name" value="VOC_core"/>
</dbReference>
<dbReference type="InterPro" id="IPR029068">
    <property type="entry name" value="Glyas_Bleomycin-R_OHBP_Dase"/>
</dbReference>
<name>A0A4U8VZ45_9NOCA</name>
<dbReference type="AlphaFoldDB" id="A0A4U8VZ45"/>
<gene>
    <name evidence="2" type="ORF">NCTC10797_01564</name>
</gene>
<dbReference type="Proteomes" id="UP000290439">
    <property type="component" value="Chromosome"/>
</dbReference>
<keyword evidence="2" id="KW-0456">Lyase</keyword>
<evidence type="ECO:0000259" key="1">
    <source>
        <dbReference type="PROSITE" id="PS51819"/>
    </source>
</evidence>